<evidence type="ECO:0000256" key="2">
    <source>
        <dbReference type="ARBA" id="ARBA00009172"/>
    </source>
</evidence>
<dbReference type="InterPro" id="IPR051951">
    <property type="entry name" value="UNC-93_regulatory"/>
</dbReference>
<proteinExistence type="inferred from homology"/>
<dbReference type="PANTHER" id="PTHR19444">
    <property type="entry name" value="UNC-93 RELATED"/>
    <property type="match status" value="1"/>
</dbReference>
<feature type="region of interest" description="Disordered" evidence="6">
    <location>
        <begin position="379"/>
        <end position="424"/>
    </location>
</feature>
<evidence type="ECO:0000256" key="1">
    <source>
        <dbReference type="ARBA" id="ARBA00004141"/>
    </source>
</evidence>
<feature type="transmembrane region" description="Helical" evidence="7">
    <location>
        <begin position="169"/>
        <end position="188"/>
    </location>
</feature>
<feature type="transmembrane region" description="Helical" evidence="7">
    <location>
        <begin position="270"/>
        <end position="288"/>
    </location>
</feature>
<dbReference type="GO" id="GO:0055075">
    <property type="term" value="P:potassium ion homeostasis"/>
    <property type="evidence" value="ECO:0007669"/>
    <property type="project" value="InterPro"/>
</dbReference>
<dbReference type="AlphaFoldDB" id="A0A218VVN8"/>
<feature type="compositionally biased region" description="Polar residues" evidence="6">
    <location>
        <begin position="379"/>
        <end position="395"/>
    </location>
</feature>
<feature type="transmembrane region" description="Helical" evidence="7">
    <location>
        <begin position="37"/>
        <end position="54"/>
    </location>
</feature>
<protein>
    <recommendedName>
        <fullName evidence="10">UNC93-like protein 3</fullName>
    </recommendedName>
</protein>
<dbReference type="CDD" id="cd17338">
    <property type="entry name" value="MFS_unc93_like"/>
    <property type="match status" value="1"/>
</dbReference>
<evidence type="ECO:0000313" key="8">
    <source>
        <dbReference type="EMBL" id="OWM64617.1"/>
    </source>
</evidence>
<feature type="transmembrane region" description="Helical" evidence="7">
    <location>
        <begin position="235"/>
        <end position="258"/>
    </location>
</feature>
<feature type="transmembrane region" description="Helical" evidence="7">
    <location>
        <begin position="345"/>
        <end position="368"/>
    </location>
</feature>
<evidence type="ECO:0000256" key="6">
    <source>
        <dbReference type="SAM" id="MobiDB-lite"/>
    </source>
</evidence>
<sequence length="471" mass="50946">MEGGSAAMDSVVSPDEEAPLVATRLPNQAPRKHTRDVHILSCGFLLIFLAYGAAQNLETSVNTTGNLGTISLGILYVSFTIFSLGASLVVRALGSKNAVLLGTTGYWLFIAANLRPSWYTMIPASLYLGFASSIIWVGEGTYLTSTAWSHAKDSNLHEGTVIGSFNGEFWGFFASHQLVGNLISLAILQDDGTNLVISPLFDIRMLLIIPLIAYSGLQQAYVWAEFTKEVVKPALGVRGVGGSMAVYGAFDAICSLAAGRLTSGLTSITWIVSGGAVLQGCVFLALLVRHSYSGVYTYVFPLLLASLLGIGDGVLNTQLNALIALLFKQNTEAAFAQLKVWQCGAIAAVFFLSPYISLQAMLVTMLAAENPLTYTRLSKVSKGPSKNTTRGNATILNRRESPASGHYNSKQRESQQDKTGPSSVQMHLGTIEDHAFREYYTTQIAHQNYHGSKCCMRKNHSKRKLEQHSLL</sequence>
<feature type="transmembrane region" description="Helical" evidence="7">
    <location>
        <begin position="295"/>
        <end position="315"/>
    </location>
</feature>
<feature type="transmembrane region" description="Helical" evidence="7">
    <location>
        <begin position="203"/>
        <end position="223"/>
    </location>
</feature>
<name>A0A218VVN8_PUNGR</name>
<reference evidence="9" key="1">
    <citation type="journal article" date="2017" name="Plant J.">
        <title>The pomegranate (Punica granatum L.) genome and the genomics of punicalagin biosynthesis.</title>
        <authorList>
            <person name="Qin G."/>
            <person name="Xu C."/>
            <person name="Ming R."/>
            <person name="Tang H."/>
            <person name="Guyot R."/>
            <person name="Kramer E.M."/>
            <person name="Hu Y."/>
            <person name="Yi X."/>
            <person name="Qi Y."/>
            <person name="Xu X."/>
            <person name="Gao Z."/>
            <person name="Pan H."/>
            <person name="Jian J."/>
            <person name="Tian Y."/>
            <person name="Yue Z."/>
            <person name="Xu Y."/>
        </authorList>
    </citation>
    <scope>NUCLEOTIDE SEQUENCE [LARGE SCALE GENOMIC DNA]</scope>
    <source>
        <strain evidence="9">cv. Dabenzi</strain>
    </source>
</reference>
<dbReference type="InterPro" id="IPR044771">
    <property type="entry name" value="UN933_plant"/>
</dbReference>
<dbReference type="PANTHER" id="PTHR19444:SF13">
    <property type="entry name" value="PROTEIN UNC-93 HOMOLOG A"/>
    <property type="match status" value="1"/>
</dbReference>
<keyword evidence="5 7" id="KW-0472">Membrane</keyword>
<keyword evidence="3 7" id="KW-0812">Transmembrane</keyword>
<evidence type="ECO:0008006" key="10">
    <source>
        <dbReference type="Google" id="ProtNLM"/>
    </source>
</evidence>
<evidence type="ECO:0000256" key="3">
    <source>
        <dbReference type="ARBA" id="ARBA00022692"/>
    </source>
</evidence>
<gene>
    <name evidence="8" type="ORF">CDL15_Pgr020584</name>
</gene>
<accession>A0A218VVN8</accession>
<keyword evidence="4 7" id="KW-1133">Transmembrane helix</keyword>
<feature type="transmembrane region" description="Helical" evidence="7">
    <location>
        <begin position="97"/>
        <end position="114"/>
    </location>
</feature>
<evidence type="ECO:0000256" key="5">
    <source>
        <dbReference type="ARBA" id="ARBA00023136"/>
    </source>
</evidence>
<comment type="subcellular location">
    <subcellularLocation>
        <location evidence="1">Membrane</location>
        <topology evidence="1">Multi-pass membrane protein</topology>
    </subcellularLocation>
</comment>
<evidence type="ECO:0000256" key="4">
    <source>
        <dbReference type="ARBA" id="ARBA00022989"/>
    </source>
</evidence>
<comment type="similarity">
    <text evidence="2">Belongs to the unc-93 family.</text>
</comment>
<evidence type="ECO:0000313" key="9">
    <source>
        <dbReference type="Proteomes" id="UP000197138"/>
    </source>
</evidence>
<dbReference type="Pfam" id="PF05978">
    <property type="entry name" value="UNC-93"/>
    <property type="match status" value="2"/>
</dbReference>
<evidence type="ECO:0000256" key="7">
    <source>
        <dbReference type="SAM" id="Phobius"/>
    </source>
</evidence>
<feature type="transmembrane region" description="Helical" evidence="7">
    <location>
        <begin position="66"/>
        <end position="90"/>
    </location>
</feature>
<dbReference type="GO" id="GO:0016020">
    <property type="term" value="C:membrane"/>
    <property type="evidence" value="ECO:0007669"/>
    <property type="project" value="UniProtKB-SubCell"/>
</dbReference>
<dbReference type="EMBL" id="MTKT01005809">
    <property type="protein sequence ID" value="OWM64617.1"/>
    <property type="molecule type" value="Genomic_DNA"/>
</dbReference>
<dbReference type="Proteomes" id="UP000197138">
    <property type="component" value="Unassembled WGS sequence"/>
</dbReference>
<comment type="caution">
    <text evidence="8">The sequence shown here is derived from an EMBL/GenBank/DDBJ whole genome shotgun (WGS) entry which is preliminary data.</text>
</comment>
<dbReference type="InterPro" id="IPR010291">
    <property type="entry name" value="Ion_channel_UNC-93"/>
</dbReference>
<organism evidence="8 9">
    <name type="scientific">Punica granatum</name>
    <name type="common">Pomegranate</name>
    <dbReference type="NCBI Taxonomy" id="22663"/>
    <lineage>
        <taxon>Eukaryota</taxon>
        <taxon>Viridiplantae</taxon>
        <taxon>Streptophyta</taxon>
        <taxon>Embryophyta</taxon>
        <taxon>Tracheophyta</taxon>
        <taxon>Spermatophyta</taxon>
        <taxon>Magnoliopsida</taxon>
        <taxon>eudicotyledons</taxon>
        <taxon>Gunneridae</taxon>
        <taxon>Pentapetalae</taxon>
        <taxon>rosids</taxon>
        <taxon>malvids</taxon>
        <taxon>Myrtales</taxon>
        <taxon>Lythraceae</taxon>
        <taxon>Punica</taxon>
    </lineage>
</organism>